<sequence>MARWVERRATEEGWKVRLRQRGRTEEGRNGMSGRRERMEMGRHMSYACKAGRGGEGRGREAEQEGALEIQLGDGFNPCEAERVGRQGIDQRGLMFTEITLVAGLWRKWPKTMVVAYGREAYQIQVEATRTPMMSKMSWAELVRGHQTRGSRSSDEAMSRGREAKRRKRQSSHLSRAARREPRRSGARVGVDDEARDGSRTREGKSNTQGLATILDHSLYSVMSKENRRRTVNPDKGVVGELERAPGVGNTEAAPDTGRKSPGLSSGSEGEKDKEGDGILSGPDCGPVERSNKGMGGSYLVGPTQQWRWIHRDQSGMESSKPIYFGSFDPHARNISGEHLVAKCAPRDEAVVEEGRREPAEEVETHPANPSRRHTVGGPQGPGGDLMARDRAHLLGFKVQEQRQISGFVNSIRGEFGPCGPFVQEDFEGEHDVSGQDDREDRRENGEVENRASTEDRRESPTHSLSDALVA</sequence>
<dbReference type="EMBL" id="JAUJYO010000002">
    <property type="protein sequence ID" value="KAK1323265.1"/>
    <property type="molecule type" value="Genomic_DNA"/>
</dbReference>
<reference evidence="2" key="2">
    <citation type="submission" date="2023-06" db="EMBL/GenBank/DDBJ databases">
        <authorList>
            <person name="Ma L."/>
            <person name="Liu K.-W."/>
            <person name="Li Z."/>
            <person name="Hsiao Y.-Y."/>
            <person name="Qi Y."/>
            <person name="Fu T."/>
            <person name="Tang G."/>
            <person name="Zhang D."/>
            <person name="Sun W.-H."/>
            <person name="Liu D.-K."/>
            <person name="Li Y."/>
            <person name="Chen G.-Z."/>
            <person name="Liu X.-D."/>
            <person name="Liao X.-Y."/>
            <person name="Jiang Y.-T."/>
            <person name="Yu X."/>
            <person name="Hao Y."/>
            <person name="Huang J."/>
            <person name="Zhao X.-W."/>
            <person name="Ke S."/>
            <person name="Chen Y.-Y."/>
            <person name="Wu W.-L."/>
            <person name="Hsu J.-L."/>
            <person name="Lin Y.-F."/>
            <person name="Huang M.-D."/>
            <person name="Li C.-Y."/>
            <person name="Huang L."/>
            <person name="Wang Z.-W."/>
            <person name="Zhao X."/>
            <person name="Zhong W.-Y."/>
            <person name="Peng D.-H."/>
            <person name="Ahmad S."/>
            <person name="Lan S."/>
            <person name="Zhang J.-S."/>
            <person name="Tsai W.-C."/>
            <person name="Van De Peer Y."/>
            <person name="Liu Z.-J."/>
        </authorList>
    </citation>
    <scope>NUCLEOTIDE SEQUENCE</scope>
    <source>
        <strain evidence="2">CP</strain>
        <tissue evidence="2">Leaves</tissue>
    </source>
</reference>
<accession>A0AAV9FEU9</accession>
<gene>
    <name evidence="2" type="ORF">QJS10_CPA02g00794</name>
</gene>
<evidence type="ECO:0000313" key="2">
    <source>
        <dbReference type="EMBL" id="KAK1323265.1"/>
    </source>
</evidence>
<reference evidence="2" key="1">
    <citation type="journal article" date="2023" name="Nat. Commun.">
        <title>Diploid and tetraploid genomes of Acorus and the evolution of monocots.</title>
        <authorList>
            <person name="Ma L."/>
            <person name="Liu K.W."/>
            <person name="Li Z."/>
            <person name="Hsiao Y.Y."/>
            <person name="Qi Y."/>
            <person name="Fu T."/>
            <person name="Tang G.D."/>
            <person name="Zhang D."/>
            <person name="Sun W.H."/>
            <person name="Liu D.K."/>
            <person name="Li Y."/>
            <person name="Chen G.Z."/>
            <person name="Liu X.D."/>
            <person name="Liao X.Y."/>
            <person name="Jiang Y.T."/>
            <person name="Yu X."/>
            <person name="Hao Y."/>
            <person name="Huang J."/>
            <person name="Zhao X.W."/>
            <person name="Ke S."/>
            <person name="Chen Y.Y."/>
            <person name="Wu W.L."/>
            <person name="Hsu J.L."/>
            <person name="Lin Y.F."/>
            <person name="Huang M.D."/>
            <person name="Li C.Y."/>
            <person name="Huang L."/>
            <person name="Wang Z.W."/>
            <person name="Zhao X."/>
            <person name="Zhong W.Y."/>
            <person name="Peng D.H."/>
            <person name="Ahmad S."/>
            <person name="Lan S."/>
            <person name="Zhang J.S."/>
            <person name="Tsai W.C."/>
            <person name="Van de Peer Y."/>
            <person name="Liu Z.J."/>
        </authorList>
    </citation>
    <scope>NUCLEOTIDE SEQUENCE</scope>
    <source>
        <strain evidence="2">CP</strain>
    </source>
</reference>
<keyword evidence="3" id="KW-1185">Reference proteome</keyword>
<organism evidence="2 3">
    <name type="scientific">Acorus calamus</name>
    <name type="common">Sweet flag</name>
    <dbReference type="NCBI Taxonomy" id="4465"/>
    <lineage>
        <taxon>Eukaryota</taxon>
        <taxon>Viridiplantae</taxon>
        <taxon>Streptophyta</taxon>
        <taxon>Embryophyta</taxon>
        <taxon>Tracheophyta</taxon>
        <taxon>Spermatophyta</taxon>
        <taxon>Magnoliopsida</taxon>
        <taxon>Liliopsida</taxon>
        <taxon>Acoraceae</taxon>
        <taxon>Acorus</taxon>
    </lineage>
</organism>
<feature type="compositionally biased region" description="Basic and acidic residues" evidence="1">
    <location>
        <begin position="429"/>
        <end position="460"/>
    </location>
</feature>
<evidence type="ECO:0000256" key="1">
    <source>
        <dbReference type="SAM" id="MobiDB-lite"/>
    </source>
</evidence>
<dbReference type="AlphaFoldDB" id="A0AAV9FEU9"/>
<proteinExistence type="predicted"/>
<feature type="region of interest" description="Disordered" evidence="1">
    <location>
        <begin position="224"/>
        <end position="298"/>
    </location>
</feature>
<dbReference type="Proteomes" id="UP001180020">
    <property type="component" value="Unassembled WGS sequence"/>
</dbReference>
<feature type="compositionally biased region" description="Basic and acidic residues" evidence="1">
    <location>
        <begin position="151"/>
        <end position="161"/>
    </location>
</feature>
<evidence type="ECO:0000313" key="3">
    <source>
        <dbReference type="Proteomes" id="UP001180020"/>
    </source>
</evidence>
<feature type="compositionally biased region" description="Basic and acidic residues" evidence="1">
    <location>
        <begin position="177"/>
        <end position="204"/>
    </location>
</feature>
<feature type="compositionally biased region" description="Basic and acidic residues" evidence="1">
    <location>
        <begin position="354"/>
        <end position="364"/>
    </location>
</feature>
<feature type="region of interest" description="Disordered" evidence="1">
    <location>
        <begin position="142"/>
        <end position="211"/>
    </location>
</feature>
<comment type="caution">
    <text evidence="2">The sequence shown here is derived from an EMBL/GenBank/DDBJ whole genome shotgun (WGS) entry which is preliminary data.</text>
</comment>
<protein>
    <submittedName>
        <fullName evidence="2">Uncharacterized protein</fullName>
    </submittedName>
</protein>
<name>A0AAV9FEU9_ACOCL</name>
<feature type="region of interest" description="Disordered" evidence="1">
    <location>
        <begin position="354"/>
        <end position="380"/>
    </location>
</feature>
<feature type="region of interest" description="Disordered" evidence="1">
    <location>
        <begin position="419"/>
        <end position="470"/>
    </location>
</feature>